<keyword evidence="5" id="KW-0808">Transferase</keyword>
<evidence type="ECO:0000256" key="8">
    <source>
        <dbReference type="ARBA" id="ARBA00022989"/>
    </source>
</evidence>
<keyword evidence="10" id="KW-0472">Membrane</keyword>
<dbReference type="KEGG" id="smo:SELMODRAFT_88830"/>
<dbReference type="InterPro" id="IPR002659">
    <property type="entry name" value="Glyco_trans_31"/>
</dbReference>
<keyword evidence="14" id="KW-1185">Reference proteome</keyword>
<keyword evidence="8" id="KW-1133">Transmembrane helix</keyword>
<organism evidence="14">
    <name type="scientific">Selaginella moellendorffii</name>
    <name type="common">Spikemoss</name>
    <dbReference type="NCBI Taxonomy" id="88036"/>
    <lineage>
        <taxon>Eukaryota</taxon>
        <taxon>Viridiplantae</taxon>
        <taxon>Streptophyta</taxon>
        <taxon>Embryophyta</taxon>
        <taxon>Tracheophyta</taxon>
        <taxon>Lycopodiopsida</taxon>
        <taxon>Selaginellales</taxon>
        <taxon>Selaginellaceae</taxon>
        <taxon>Selaginella</taxon>
    </lineage>
</organism>
<evidence type="ECO:0000256" key="12">
    <source>
        <dbReference type="RuleBase" id="RU363063"/>
    </source>
</evidence>
<comment type="subcellular location">
    <subcellularLocation>
        <location evidence="1 12">Golgi apparatus membrane</location>
        <topology evidence="1 12">Single-pass type II membrane protein</topology>
    </subcellularLocation>
</comment>
<evidence type="ECO:0000256" key="2">
    <source>
        <dbReference type="ARBA" id="ARBA00004922"/>
    </source>
</evidence>
<dbReference type="InParanoid" id="D8R8Z1"/>
<evidence type="ECO:0000256" key="6">
    <source>
        <dbReference type="ARBA" id="ARBA00022692"/>
    </source>
</evidence>
<comment type="similarity">
    <text evidence="3 12">Belongs to the glycosyltransferase 31 family.</text>
</comment>
<keyword evidence="6" id="KW-0812">Transmembrane</keyword>
<dbReference type="Gene3D" id="3.90.550.50">
    <property type="match status" value="1"/>
</dbReference>
<comment type="pathway">
    <text evidence="2">Protein modification; protein glycosylation.</text>
</comment>
<comment type="cofactor">
    <cofactor evidence="12">
        <name>Mn(2+)</name>
        <dbReference type="ChEBI" id="CHEBI:29035"/>
    </cofactor>
</comment>
<gene>
    <name evidence="13" type="ORF">SELMODRAFT_88830</name>
</gene>
<evidence type="ECO:0000256" key="7">
    <source>
        <dbReference type="ARBA" id="ARBA00022968"/>
    </source>
</evidence>
<dbReference type="OMA" id="TEGYMEL"/>
<evidence type="ECO:0000256" key="4">
    <source>
        <dbReference type="ARBA" id="ARBA00022676"/>
    </source>
</evidence>
<dbReference type="GO" id="GO:0008378">
    <property type="term" value="F:galactosyltransferase activity"/>
    <property type="evidence" value="ECO:0000318"/>
    <property type="project" value="GO_Central"/>
</dbReference>
<dbReference type="AlphaFoldDB" id="D8R8Z1"/>
<dbReference type="Proteomes" id="UP000001514">
    <property type="component" value="Unassembled WGS sequence"/>
</dbReference>
<dbReference type="PANTHER" id="PTHR11214:SF226">
    <property type="entry name" value="BETA-1,3-GALACTOSYLTRANSFERASE 7"/>
    <property type="match status" value="1"/>
</dbReference>
<evidence type="ECO:0000313" key="14">
    <source>
        <dbReference type="Proteomes" id="UP000001514"/>
    </source>
</evidence>
<name>D8R8Z1_SELML</name>
<dbReference type="EC" id="2.4.1.-" evidence="12"/>
<dbReference type="eggNOG" id="KOG2288">
    <property type="taxonomic scope" value="Eukaryota"/>
</dbReference>
<sequence>KALVVVGINTAFTSRKRRDSVRETWMPRGKSTELKKLEKEKGIVVRFVVGHSATPGGILERTIDAEDELYSDFLRLDDHIEGYRELSAKTKAYFATAVSLWDADFYVKVDDDVHVNLEKLGKTLARHRSKPGIYIGCMKHGAVLSQKGGKYYEPEFRKFGGDGNRYFQHATGQLYGISQDLAAYILANKDILHRYANEDVSLGAWLIGLNVKHINDRSLCCGTTDCESKLRAGNACVASFDWSCSGICRSAARMRDVHRRCGEHSNSTVAR</sequence>
<reference evidence="13 14" key="1">
    <citation type="journal article" date="2011" name="Science">
        <title>The Selaginella genome identifies genetic changes associated with the evolution of vascular plants.</title>
        <authorList>
            <person name="Banks J.A."/>
            <person name="Nishiyama T."/>
            <person name="Hasebe M."/>
            <person name="Bowman J.L."/>
            <person name="Gribskov M."/>
            <person name="dePamphilis C."/>
            <person name="Albert V.A."/>
            <person name="Aono N."/>
            <person name="Aoyama T."/>
            <person name="Ambrose B.A."/>
            <person name="Ashton N.W."/>
            <person name="Axtell M.J."/>
            <person name="Barker E."/>
            <person name="Barker M.S."/>
            <person name="Bennetzen J.L."/>
            <person name="Bonawitz N.D."/>
            <person name="Chapple C."/>
            <person name="Cheng C."/>
            <person name="Correa L.G."/>
            <person name="Dacre M."/>
            <person name="DeBarry J."/>
            <person name="Dreyer I."/>
            <person name="Elias M."/>
            <person name="Engstrom E.M."/>
            <person name="Estelle M."/>
            <person name="Feng L."/>
            <person name="Finet C."/>
            <person name="Floyd S.K."/>
            <person name="Frommer W.B."/>
            <person name="Fujita T."/>
            <person name="Gramzow L."/>
            <person name="Gutensohn M."/>
            <person name="Harholt J."/>
            <person name="Hattori M."/>
            <person name="Heyl A."/>
            <person name="Hirai T."/>
            <person name="Hiwatashi Y."/>
            <person name="Ishikawa M."/>
            <person name="Iwata M."/>
            <person name="Karol K.G."/>
            <person name="Koehler B."/>
            <person name="Kolukisaoglu U."/>
            <person name="Kubo M."/>
            <person name="Kurata T."/>
            <person name="Lalonde S."/>
            <person name="Li K."/>
            <person name="Li Y."/>
            <person name="Litt A."/>
            <person name="Lyons E."/>
            <person name="Manning G."/>
            <person name="Maruyama T."/>
            <person name="Michael T.P."/>
            <person name="Mikami K."/>
            <person name="Miyazaki S."/>
            <person name="Morinaga S."/>
            <person name="Murata T."/>
            <person name="Mueller-Roeber B."/>
            <person name="Nelson D.R."/>
            <person name="Obara M."/>
            <person name="Oguri Y."/>
            <person name="Olmstead R.G."/>
            <person name="Onodera N."/>
            <person name="Petersen B.L."/>
            <person name="Pils B."/>
            <person name="Prigge M."/>
            <person name="Rensing S.A."/>
            <person name="Riano-Pachon D.M."/>
            <person name="Roberts A.W."/>
            <person name="Sato Y."/>
            <person name="Scheller H.V."/>
            <person name="Schulz B."/>
            <person name="Schulz C."/>
            <person name="Shakirov E.V."/>
            <person name="Shibagaki N."/>
            <person name="Shinohara N."/>
            <person name="Shippen D.E."/>
            <person name="Soerensen I."/>
            <person name="Sotooka R."/>
            <person name="Sugimoto N."/>
            <person name="Sugita M."/>
            <person name="Sumikawa N."/>
            <person name="Tanurdzic M."/>
            <person name="Theissen G."/>
            <person name="Ulvskov P."/>
            <person name="Wakazuki S."/>
            <person name="Weng J.K."/>
            <person name="Willats W.W."/>
            <person name="Wipf D."/>
            <person name="Wolf P.G."/>
            <person name="Yang L."/>
            <person name="Zimmer A.D."/>
            <person name="Zhu Q."/>
            <person name="Mitros T."/>
            <person name="Hellsten U."/>
            <person name="Loque D."/>
            <person name="Otillar R."/>
            <person name="Salamov A."/>
            <person name="Schmutz J."/>
            <person name="Shapiro H."/>
            <person name="Lindquist E."/>
            <person name="Lucas S."/>
            <person name="Rokhsar D."/>
            <person name="Grigoriev I.V."/>
        </authorList>
    </citation>
    <scope>NUCLEOTIDE SEQUENCE [LARGE SCALE GENOMIC DNA]</scope>
</reference>
<feature type="non-terminal residue" evidence="13">
    <location>
        <position position="1"/>
    </location>
</feature>
<dbReference type="HOGENOM" id="CLU_040730_3_0_1"/>
<evidence type="ECO:0000313" key="13">
    <source>
        <dbReference type="EMBL" id="EFJ31062.1"/>
    </source>
</evidence>
<proteinExistence type="inferred from homology"/>
<keyword evidence="7" id="KW-0735">Signal-anchor</keyword>
<dbReference type="PANTHER" id="PTHR11214">
    <property type="entry name" value="BETA-1,3-N-ACETYLGLUCOSAMINYLTRANSFERASE"/>
    <property type="match status" value="1"/>
</dbReference>
<evidence type="ECO:0000256" key="10">
    <source>
        <dbReference type="ARBA" id="ARBA00023136"/>
    </source>
</evidence>
<evidence type="ECO:0000256" key="1">
    <source>
        <dbReference type="ARBA" id="ARBA00004323"/>
    </source>
</evidence>
<evidence type="ECO:0000256" key="11">
    <source>
        <dbReference type="ARBA" id="ARBA00023211"/>
    </source>
</evidence>
<accession>D8R8Z1</accession>
<protein>
    <recommendedName>
        <fullName evidence="12">Hexosyltransferase</fullName>
        <ecNumber evidence="12">2.4.1.-</ecNumber>
    </recommendedName>
</protein>
<dbReference type="UniPathway" id="UPA00378"/>
<evidence type="ECO:0000256" key="3">
    <source>
        <dbReference type="ARBA" id="ARBA00008661"/>
    </source>
</evidence>
<evidence type="ECO:0000256" key="5">
    <source>
        <dbReference type="ARBA" id="ARBA00022679"/>
    </source>
</evidence>
<dbReference type="STRING" id="88036.D8R8Z1"/>
<dbReference type="Gramene" id="EFJ31062">
    <property type="protein sequence ID" value="EFJ31062"/>
    <property type="gene ID" value="SELMODRAFT_88830"/>
</dbReference>
<dbReference type="GO" id="GO:0000139">
    <property type="term" value="C:Golgi membrane"/>
    <property type="evidence" value="ECO:0000318"/>
    <property type="project" value="GO_Central"/>
</dbReference>
<keyword evidence="4 12" id="KW-0328">Glycosyltransferase</keyword>
<keyword evidence="11 12" id="KW-0464">Manganese</keyword>
<keyword evidence="9 12" id="KW-0333">Golgi apparatus</keyword>
<dbReference type="Pfam" id="PF01762">
    <property type="entry name" value="Galactosyl_T"/>
    <property type="match status" value="1"/>
</dbReference>
<dbReference type="EMBL" id="GL377574">
    <property type="protein sequence ID" value="EFJ31062.1"/>
    <property type="molecule type" value="Genomic_DNA"/>
</dbReference>
<evidence type="ECO:0000256" key="9">
    <source>
        <dbReference type="ARBA" id="ARBA00023034"/>
    </source>
</evidence>